<feature type="region of interest" description="Disordered" evidence="3">
    <location>
        <begin position="592"/>
        <end position="618"/>
    </location>
</feature>
<proteinExistence type="predicted"/>
<evidence type="ECO:0000256" key="2">
    <source>
        <dbReference type="ARBA" id="ARBA00022490"/>
    </source>
</evidence>
<feature type="compositionally biased region" description="Basic and acidic residues" evidence="3">
    <location>
        <begin position="592"/>
        <end position="610"/>
    </location>
</feature>
<dbReference type="GO" id="GO:0036464">
    <property type="term" value="C:cytoplasmic ribonucleoprotein granule"/>
    <property type="evidence" value="ECO:0007669"/>
    <property type="project" value="UniProtKB-ARBA"/>
</dbReference>
<comment type="subcellular location">
    <subcellularLocation>
        <location evidence="1">Cytoplasm</location>
    </subcellularLocation>
</comment>
<evidence type="ECO:0000256" key="1">
    <source>
        <dbReference type="ARBA" id="ARBA00004496"/>
    </source>
</evidence>
<dbReference type="GO" id="GO:0017148">
    <property type="term" value="P:negative regulation of translation"/>
    <property type="evidence" value="ECO:0007669"/>
    <property type="project" value="TreeGrafter"/>
</dbReference>
<feature type="region of interest" description="Disordered" evidence="3">
    <location>
        <begin position="632"/>
        <end position="692"/>
    </location>
</feature>
<dbReference type="eggNOG" id="ENOG502SXKW">
    <property type="taxonomic scope" value="Eukaryota"/>
</dbReference>
<feature type="compositionally biased region" description="Basic and acidic residues" evidence="3">
    <location>
        <begin position="656"/>
        <end position="670"/>
    </location>
</feature>
<feature type="compositionally biased region" description="Polar residues" evidence="3">
    <location>
        <begin position="679"/>
        <end position="688"/>
    </location>
</feature>
<protein>
    <recommendedName>
        <fullName evidence="5">Protein cup</fullName>
    </recommendedName>
</protein>
<dbReference type="PANTHER" id="PTHR12269">
    <property type="entry name" value="EUKARYOTIC TRANSLATION INITIATION FACTOR 4E TRANSPORTER"/>
    <property type="match status" value="1"/>
</dbReference>
<evidence type="ECO:0000313" key="4">
    <source>
        <dbReference type="EnsemblMetazoa" id="MDOA011272-PB"/>
    </source>
</evidence>
<evidence type="ECO:0000256" key="3">
    <source>
        <dbReference type="SAM" id="MobiDB-lite"/>
    </source>
</evidence>
<dbReference type="EnsemblMetazoa" id="MDOA011272-RB">
    <property type="protein sequence ID" value="MDOA011272-PB"/>
    <property type="gene ID" value="MDOA011272"/>
</dbReference>
<organism evidence="4">
    <name type="scientific">Musca domestica</name>
    <name type="common">House fly</name>
    <dbReference type="NCBI Taxonomy" id="7370"/>
    <lineage>
        <taxon>Eukaryota</taxon>
        <taxon>Metazoa</taxon>
        <taxon>Ecdysozoa</taxon>
        <taxon>Arthropoda</taxon>
        <taxon>Hexapoda</taxon>
        <taxon>Insecta</taxon>
        <taxon>Pterygota</taxon>
        <taxon>Neoptera</taxon>
        <taxon>Endopterygota</taxon>
        <taxon>Diptera</taxon>
        <taxon>Brachycera</taxon>
        <taxon>Muscomorpha</taxon>
        <taxon>Muscoidea</taxon>
        <taxon>Muscidae</taxon>
        <taxon>Musca</taxon>
    </lineage>
</organism>
<feature type="region of interest" description="Disordered" evidence="3">
    <location>
        <begin position="482"/>
        <end position="518"/>
    </location>
</feature>
<keyword evidence="2" id="KW-0963">Cytoplasm</keyword>
<evidence type="ECO:0008006" key="5">
    <source>
        <dbReference type="Google" id="ProtNLM"/>
    </source>
</evidence>
<dbReference type="GO" id="GO:0003729">
    <property type="term" value="F:mRNA binding"/>
    <property type="evidence" value="ECO:0007669"/>
    <property type="project" value="TreeGrafter"/>
</dbReference>
<accession>A0A1I8N3X1</accession>
<reference evidence="4" key="1">
    <citation type="submission" date="2020-05" db="UniProtKB">
        <authorList>
            <consortium name="EnsemblMetazoa"/>
        </authorList>
    </citation>
    <scope>IDENTIFICATION</scope>
    <source>
        <strain evidence="4">Aabys</strain>
    </source>
</reference>
<dbReference type="GO" id="GO:0005634">
    <property type="term" value="C:nucleus"/>
    <property type="evidence" value="ECO:0007669"/>
    <property type="project" value="TreeGrafter"/>
</dbReference>
<dbReference type="AlphaFoldDB" id="A0A1I8N3X1"/>
<dbReference type="PANTHER" id="PTHR12269:SF1">
    <property type="entry name" value="EUKARYOTIC TRANSLATION INITIATION FACTOR 4E TRANSPORTER"/>
    <property type="match status" value="1"/>
</dbReference>
<name>A0A1I8N3X1_MUSDO</name>
<dbReference type="STRING" id="7370.A0A1I8N3X1"/>
<dbReference type="InterPro" id="IPR018862">
    <property type="entry name" value="eIF4E-T"/>
</dbReference>
<sequence>MSSCETKDATSKAEQGVQIEENGAGAIRCFKNLAKNEKDIIGEASKLASKNLEIKEVIFTPPPPPPPTPVQRKLKAKHPVKADALNEQLDYGIDVIQALNDDQSKGNITCIPPPPPPLPKEPVQYAISKVSDVNLEVNLKMAKFKLKAIGNNVEPMQKNVSDVKQNKTMALMEFPKKTYIDEIIKMAERNIRVQKLKEKQMITRPSVISVAIPLPPPTSISTKNKLEKLPMTTNDGEIECCSELAKKPLQQQTCALHHHHHDHHNEEDVLSLQVLSARSSTPYTQPMSCTAASCDLENVAEHVSPVKDSEGNVPKQNIREIRDAYKVKKIPLIPSKSSLPLTSNLCKKHSRTKSSANATGIRYTRANLLLIRNEILALAKSKQNQVPSHGPPNMVNCDVIELEARLKRLAIWKDGDNDSPSAMYGTSQNHSNMKSRCNDMMPAFVKRKFMDESIIRSQPPQPVEFKDPAIITNQRRIGSGRIQHPKWSSNFSHQHQQDNNHHQSKSFGGGFQDLDTQNNETDKITGKLKLLQFMDNGTISNHEVHNIHHSTVSNSIGTVMKQDVSAKDRTDIGKSNYVKRVVSGFLVVSNPKDRESEDKYEQQHKTHNEEPEWFSCGPTSRLDTIELCGFDEDDDHHSEKNSSRHSKETVDDDEYKENQIQHANKNESKANRMRKLSSKSDANNNIQPHQKDILIVETTKPHQNEKKSLPFQYDHFSGNNNKARSHNSSNHPNRNVNDTAGNNFQYHNHNGSSRFLQFFTGCSSSNNSNEKLEKNGSSASLNEFFKHAMNSQSKTDPLHLLMPQQQNIAPTNAGCSNGNINIAEMTSVDELEAKWRQNSSNIKNNESFSPNDANNNNLQQQQKQTPGIAITPSPLQSTYNKQNAFLQQQQAALIANLQLKAVLGRPEAQMLLLGLAKGEISKHGLLIQLANPRLPQRDREAITAVLTFTSAQQQQQQQYDVLSNNLLMNQLQNLQNLAIVQQTLAAQQQHQQMHAPGKRTSTIQPMSQEELQTHANLIMQNALIKRKLEEQTNVLGLQKILQLNAAAQVAKQQLPLNRGCNPPLNQSNVNTSRNSTGNRRLQALQNLFNDSNGMVDNIQQQQHHNMSTIGGNGGGNTTYRYNRNHNNNQSGRRSSVASSGQHIKFAPDVDSNQQYTKVADHHSHYPPSHGVQNMHLQNAKPNKIHISQQPAAIITGGGTSATTDTRCYYNQKKTSVSIGFNCL</sequence>
<dbReference type="Pfam" id="PF10477">
    <property type="entry name" value="EIF4E-T"/>
    <property type="match status" value="1"/>
</dbReference>
<feature type="compositionally biased region" description="Basic and acidic residues" evidence="3">
    <location>
        <begin position="635"/>
        <end position="649"/>
    </location>
</feature>
<dbReference type="VEuPathDB" id="VectorBase:MDOA011272"/>
<feature type="region of interest" description="Disordered" evidence="3">
    <location>
        <begin position="715"/>
        <end position="741"/>
    </location>
</feature>
<feature type="compositionally biased region" description="Low complexity" evidence="3">
    <location>
        <begin position="726"/>
        <end position="737"/>
    </location>
</feature>
<dbReference type="VEuPathDB" id="VectorBase:MDOMA2_011628"/>